<name>A0A430HLV8_9BURK</name>
<proteinExistence type="predicted"/>
<keyword evidence="1" id="KW-1133">Transmembrane helix</keyword>
<feature type="transmembrane region" description="Helical" evidence="1">
    <location>
        <begin position="39"/>
        <end position="63"/>
    </location>
</feature>
<reference evidence="2 3" key="1">
    <citation type="submission" date="2018-12" db="EMBL/GenBank/DDBJ databases">
        <authorList>
            <person name="Yang E."/>
        </authorList>
    </citation>
    <scope>NUCLEOTIDE SEQUENCE [LARGE SCALE GENOMIC DNA]</scope>
    <source>
        <strain evidence="2 3">SOD</strain>
    </source>
</reference>
<gene>
    <name evidence="2" type="ORF">EJB06_12635</name>
</gene>
<keyword evidence="3" id="KW-1185">Reference proteome</keyword>
<feature type="transmembrane region" description="Helical" evidence="1">
    <location>
        <begin position="70"/>
        <end position="90"/>
    </location>
</feature>
<feature type="transmembrane region" description="Helical" evidence="1">
    <location>
        <begin position="96"/>
        <end position="117"/>
    </location>
</feature>
<accession>A0A430HLV8</accession>
<evidence type="ECO:0000256" key="1">
    <source>
        <dbReference type="SAM" id="Phobius"/>
    </source>
</evidence>
<dbReference type="RefSeq" id="WP_126074388.1">
    <property type="nucleotide sequence ID" value="NZ_CP051166.1"/>
</dbReference>
<keyword evidence="1" id="KW-0472">Membrane</keyword>
<organism evidence="2 3">
    <name type="scientific">Massilia atriviolacea</name>
    <dbReference type="NCBI Taxonomy" id="2495579"/>
    <lineage>
        <taxon>Bacteria</taxon>
        <taxon>Pseudomonadati</taxon>
        <taxon>Pseudomonadota</taxon>
        <taxon>Betaproteobacteria</taxon>
        <taxon>Burkholderiales</taxon>
        <taxon>Oxalobacteraceae</taxon>
        <taxon>Telluria group</taxon>
        <taxon>Massilia</taxon>
    </lineage>
</organism>
<evidence type="ECO:0000313" key="2">
    <source>
        <dbReference type="EMBL" id="RSZ58490.1"/>
    </source>
</evidence>
<dbReference type="EMBL" id="RXLQ01000006">
    <property type="protein sequence ID" value="RSZ58490.1"/>
    <property type="molecule type" value="Genomic_DNA"/>
</dbReference>
<dbReference type="AlphaFoldDB" id="A0A430HLV8"/>
<dbReference type="OrthoDB" id="9885111at2"/>
<keyword evidence="1" id="KW-0812">Transmembrane</keyword>
<comment type="caution">
    <text evidence="2">The sequence shown here is derived from an EMBL/GenBank/DDBJ whole genome shotgun (WGS) entry which is preliminary data.</text>
</comment>
<protein>
    <submittedName>
        <fullName evidence="2">Uncharacterized protein</fullName>
    </submittedName>
</protein>
<evidence type="ECO:0000313" key="3">
    <source>
        <dbReference type="Proteomes" id="UP000278085"/>
    </source>
</evidence>
<sequence length="139" mass="15220">MKLVQALAFLAGLAALFATSLTLLPPAQLHPFAGDATLAVMGAGILAFASGYFFFAVAGYRIVRSAWRRAMAVAIALFQLVAGGAMIWLYPEPAVLGVMLPLMCVSVFMFTSFVWPARRNPAYRPARWRERHDEAASRR</sequence>
<dbReference type="Proteomes" id="UP000278085">
    <property type="component" value="Unassembled WGS sequence"/>
</dbReference>